<dbReference type="InterPro" id="IPR036282">
    <property type="entry name" value="Glutathione-S-Trfase_C_sf"/>
</dbReference>
<organism evidence="3 4">
    <name type="scientific">Marasmius oreades</name>
    <name type="common">fairy-ring Marasmius</name>
    <dbReference type="NCBI Taxonomy" id="181124"/>
    <lineage>
        <taxon>Eukaryota</taxon>
        <taxon>Fungi</taxon>
        <taxon>Dikarya</taxon>
        <taxon>Basidiomycota</taxon>
        <taxon>Agaricomycotina</taxon>
        <taxon>Agaricomycetes</taxon>
        <taxon>Agaricomycetidae</taxon>
        <taxon>Agaricales</taxon>
        <taxon>Marasmiineae</taxon>
        <taxon>Marasmiaceae</taxon>
        <taxon>Marasmius</taxon>
    </lineage>
</organism>
<comment type="caution">
    <text evidence="3">The sequence shown here is derived from an EMBL/GenBank/DDBJ whole genome shotgun (WGS) entry which is preliminary data.</text>
</comment>
<dbReference type="SUPFAM" id="SSF52833">
    <property type="entry name" value="Thioredoxin-like"/>
    <property type="match status" value="1"/>
</dbReference>
<dbReference type="InterPro" id="IPR036249">
    <property type="entry name" value="Thioredoxin-like_sf"/>
</dbReference>
<dbReference type="AlphaFoldDB" id="A0A9P7V2Q0"/>
<dbReference type="PANTHER" id="PTHR44051:SF8">
    <property type="entry name" value="GLUTATHIONE S-TRANSFERASE GSTA"/>
    <property type="match status" value="1"/>
</dbReference>
<proteinExistence type="inferred from homology"/>
<evidence type="ECO:0000256" key="1">
    <source>
        <dbReference type="ARBA" id="ARBA00007409"/>
    </source>
</evidence>
<keyword evidence="4" id="KW-1185">Reference proteome</keyword>
<dbReference type="RefSeq" id="XP_043015654.1">
    <property type="nucleotide sequence ID" value="XM_043146949.1"/>
</dbReference>
<reference evidence="3" key="1">
    <citation type="journal article" date="2021" name="Genome Biol. Evol.">
        <title>The assembled and annotated genome of the fairy-ring fungus Marasmius oreades.</title>
        <authorList>
            <person name="Hiltunen M."/>
            <person name="Ament-Velasquez S.L."/>
            <person name="Johannesson H."/>
        </authorList>
    </citation>
    <scope>NUCLEOTIDE SEQUENCE</scope>
    <source>
        <strain evidence="3">03SP1</strain>
    </source>
</reference>
<name>A0A9P7V2Q0_9AGAR</name>
<dbReference type="CDD" id="cd00299">
    <property type="entry name" value="GST_C_family"/>
    <property type="match status" value="1"/>
</dbReference>
<feature type="domain" description="GST N-terminal" evidence="2">
    <location>
        <begin position="27"/>
        <end position="123"/>
    </location>
</feature>
<dbReference type="Gene3D" id="1.20.1050.10">
    <property type="match status" value="1"/>
</dbReference>
<accession>A0A9P7V2Q0</accession>
<protein>
    <recommendedName>
        <fullName evidence="2">GST N-terminal domain-containing protein</fullName>
    </recommendedName>
</protein>
<dbReference type="PANTHER" id="PTHR44051">
    <property type="entry name" value="GLUTATHIONE S-TRANSFERASE-RELATED"/>
    <property type="match status" value="1"/>
</dbReference>
<dbReference type="GeneID" id="66070129"/>
<evidence type="ECO:0000313" key="4">
    <source>
        <dbReference type="Proteomes" id="UP001049176"/>
    </source>
</evidence>
<dbReference type="OrthoDB" id="412788at2759"/>
<gene>
    <name evidence="3" type="ORF">E1B28_001053</name>
</gene>
<dbReference type="Gene3D" id="3.40.30.10">
    <property type="entry name" value="Glutaredoxin"/>
    <property type="match status" value="1"/>
</dbReference>
<evidence type="ECO:0000313" key="3">
    <source>
        <dbReference type="EMBL" id="KAG7099184.1"/>
    </source>
</evidence>
<dbReference type="EMBL" id="CM032181">
    <property type="protein sequence ID" value="KAG7099184.1"/>
    <property type="molecule type" value="Genomic_DNA"/>
</dbReference>
<sequence length="372" mass="41079">MDFATICSIPKTTVRHILILSLSMSMPKAVLYYDPKSIWSSGALLTLMEKGYGDDELNLKIVDLSRGENYGPSFLRLNSKATVPTLVVPLEKTLSDEVESRYKAITETKGIIEFLDKSRSPLSRTHTTSNAPAPSLTPATIAFSTTSKIIIDDILHSEPANPNNLLFMNARDDLALRELSRAVFPLLKGKHQALSHYLAEAETGKITVTEKIKDFWRNENTEVESLLSVFEKALQSSAEIDEESKIKRAAYFNIARVAWETGMPKILTKLNDEVIGPFALGEQVSIADLHLAPWLAHVAKLAGATTSDDGSSAIEKIEKHVGNGFSLTRVNLPVDLMKLEGARPASRSKLAAFWDVVKERPSWKKIYADGLV</sequence>
<dbReference type="SUPFAM" id="SSF47616">
    <property type="entry name" value="GST C-terminal domain-like"/>
    <property type="match status" value="1"/>
</dbReference>
<dbReference type="PROSITE" id="PS50404">
    <property type="entry name" value="GST_NTER"/>
    <property type="match status" value="1"/>
</dbReference>
<comment type="similarity">
    <text evidence="1">Belongs to the GST superfamily.</text>
</comment>
<dbReference type="InterPro" id="IPR004045">
    <property type="entry name" value="Glutathione_S-Trfase_N"/>
</dbReference>
<dbReference type="Proteomes" id="UP001049176">
    <property type="component" value="Chromosome 1"/>
</dbReference>
<dbReference type="Pfam" id="PF13409">
    <property type="entry name" value="GST_N_2"/>
    <property type="match status" value="1"/>
</dbReference>
<evidence type="ECO:0000259" key="2">
    <source>
        <dbReference type="PROSITE" id="PS50404"/>
    </source>
</evidence>
<dbReference type="KEGG" id="more:E1B28_001053"/>